<evidence type="ECO:0000256" key="6">
    <source>
        <dbReference type="PIRSR" id="PIRSR000193-1"/>
    </source>
</evidence>
<dbReference type="PIRSF" id="PIRSF000193">
    <property type="entry name" value="Pyrrol-5-carb_rd"/>
    <property type="match status" value="1"/>
</dbReference>
<evidence type="ECO:0000259" key="8">
    <source>
        <dbReference type="Pfam" id="PF03807"/>
    </source>
</evidence>
<evidence type="ECO:0000256" key="5">
    <source>
        <dbReference type="NCBIfam" id="TIGR00112"/>
    </source>
</evidence>
<gene>
    <name evidence="4" type="primary">proC</name>
    <name evidence="10" type="ORF">SAMN02745728_00631</name>
</gene>
<keyword evidence="3 4" id="KW-0560">Oxidoreductase</keyword>
<name>A0A1M7S9I2_9BACT</name>
<evidence type="ECO:0000259" key="9">
    <source>
        <dbReference type="Pfam" id="PF14748"/>
    </source>
</evidence>
<dbReference type="InterPro" id="IPR029036">
    <property type="entry name" value="P5CR_dimer"/>
</dbReference>
<reference evidence="10 11" key="1">
    <citation type="submission" date="2016-12" db="EMBL/GenBank/DDBJ databases">
        <authorList>
            <person name="Song W.-J."/>
            <person name="Kurnit D.M."/>
        </authorList>
    </citation>
    <scope>NUCLEOTIDE SEQUENCE [LARGE SCALE GENOMIC DNA]</scope>
    <source>
        <strain evidence="10 11">DSM 11393</strain>
    </source>
</reference>
<evidence type="ECO:0000313" key="11">
    <source>
        <dbReference type="Proteomes" id="UP000186469"/>
    </source>
</evidence>
<accession>A0A1M7S9I2</accession>
<dbReference type="InterPro" id="IPR028939">
    <property type="entry name" value="P5C_Rdtase_cat_N"/>
</dbReference>
<dbReference type="InterPro" id="IPR053790">
    <property type="entry name" value="P5CR-like_CS"/>
</dbReference>
<evidence type="ECO:0000256" key="2">
    <source>
        <dbReference type="ARBA" id="ARBA00022857"/>
    </source>
</evidence>
<dbReference type="Pfam" id="PF14748">
    <property type="entry name" value="P5CR_dimer"/>
    <property type="match status" value="1"/>
</dbReference>
<dbReference type="InterPro" id="IPR000304">
    <property type="entry name" value="Pyrroline-COOH_reductase"/>
</dbReference>
<comment type="similarity">
    <text evidence="1 4 7">Belongs to the pyrroline-5-carboxylate reductase family.</text>
</comment>
<dbReference type="GO" id="GO:0055129">
    <property type="term" value="P:L-proline biosynthetic process"/>
    <property type="evidence" value="ECO:0007669"/>
    <property type="project" value="UniProtKB-UniRule"/>
</dbReference>
<dbReference type="SUPFAM" id="SSF51735">
    <property type="entry name" value="NAD(P)-binding Rossmann-fold domains"/>
    <property type="match status" value="1"/>
</dbReference>
<comment type="subcellular location">
    <subcellularLocation>
        <location evidence="4">Cytoplasm</location>
    </subcellularLocation>
</comment>
<comment type="function">
    <text evidence="4">Catalyzes the reduction of 1-pyrroline-5-carboxylate (PCA) to L-proline.</text>
</comment>
<dbReference type="NCBIfam" id="TIGR00112">
    <property type="entry name" value="proC"/>
    <property type="match status" value="1"/>
</dbReference>
<dbReference type="AlphaFoldDB" id="A0A1M7S9I2"/>
<dbReference type="Gene3D" id="1.10.3730.10">
    <property type="entry name" value="ProC C-terminal domain-like"/>
    <property type="match status" value="1"/>
</dbReference>
<keyword evidence="4 7" id="KW-0641">Proline biosynthesis</keyword>
<dbReference type="GO" id="GO:0005737">
    <property type="term" value="C:cytoplasm"/>
    <property type="evidence" value="ECO:0007669"/>
    <property type="project" value="UniProtKB-SubCell"/>
</dbReference>
<dbReference type="SUPFAM" id="SSF48179">
    <property type="entry name" value="6-phosphogluconate dehydrogenase C-terminal domain-like"/>
    <property type="match status" value="1"/>
</dbReference>
<dbReference type="EC" id="1.5.1.2" evidence="4 5"/>
<protein>
    <recommendedName>
        <fullName evidence="4 5">Pyrroline-5-carboxylate reductase</fullName>
        <shortName evidence="4">P5C reductase</shortName>
        <shortName evidence="4">P5CR</shortName>
        <ecNumber evidence="4 5">1.5.1.2</ecNumber>
    </recommendedName>
    <alternativeName>
        <fullName evidence="4">PCA reductase</fullName>
    </alternativeName>
</protein>
<evidence type="ECO:0000313" key="10">
    <source>
        <dbReference type="EMBL" id="SHN55103.1"/>
    </source>
</evidence>
<dbReference type="STRING" id="1121455.SAMN02745728_00631"/>
<proteinExistence type="inferred from homology"/>
<organism evidence="10 11">
    <name type="scientific">Desulfovibrio litoralis DSM 11393</name>
    <dbReference type="NCBI Taxonomy" id="1121455"/>
    <lineage>
        <taxon>Bacteria</taxon>
        <taxon>Pseudomonadati</taxon>
        <taxon>Thermodesulfobacteriota</taxon>
        <taxon>Desulfovibrionia</taxon>
        <taxon>Desulfovibrionales</taxon>
        <taxon>Desulfovibrionaceae</taxon>
        <taxon>Desulfovibrio</taxon>
    </lineage>
</organism>
<keyword evidence="11" id="KW-1185">Reference proteome</keyword>
<dbReference type="Proteomes" id="UP000186469">
    <property type="component" value="Unassembled WGS sequence"/>
</dbReference>
<evidence type="ECO:0000256" key="7">
    <source>
        <dbReference type="RuleBase" id="RU003903"/>
    </source>
</evidence>
<feature type="binding site" evidence="6">
    <location>
        <begin position="10"/>
        <end position="15"/>
    </location>
    <ligand>
        <name>NADP(+)</name>
        <dbReference type="ChEBI" id="CHEBI:58349"/>
    </ligand>
</feature>
<keyword evidence="2 4" id="KW-0521">NADP</keyword>
<evidence type="ECO:0000256" key="3">
    <source>
        <dbReference type="ARBA" id="ARBA00023002"/>
    </source>
</evidence>
<evidence type="ECO:0000256" key="1">
    <source>
        <dbReference type="ARBA" id="ARBA00005525"/>
    </source>
</evidence>
<feature type="domain" description="Pyrroline-5-carboxylate reductase dimerisation" evidence="9">
    <location>
        <begin position="162"/>
        <end position="266"/>
    </location>
</feature>
<keyword evidence="4 7" id="KW-0028">Amino-acid biosynthesis</keyword>
<dbReference type="Gene3D" id="3.40.50.720">
    <property type="entry name" value="NAD(P)-binding Rossmann-like Domain"/>
    <property type="match status" value="1"/>
</dbReference>
<dbReference type="OrthoDB" id="9805754at2"/>
<sequence length="277" mass="29399">MSSLPVLGVIGCGNMGSAILKGLGSLDQALFSLVAFDRNQHKLEALRPLGVKGTSSMAELVKVSDWLIFAIKPQQLLSVLESLGESLKDKVIVSIAAGVSLNALEKASCNNTVVFRVMPNTPATVGEGVFAICYDESKISEIQKKVIVDLFNSLGRAVILPEAKFNAFSALIGCGPAYVFYQMEALVEAGVSLGLSRAESTLMVVDLFYGSVVLAKESGKHLSVLREEVCSPGGMTIAGINKFDSDGIKGKLIEAVFAAYQKGKKMEEDSAKESQKG</sequence>
<comment type="catalytic activity">
    <reaction evidence="4">
        <text>L-proline + NAD(+) = (S)-1-pyrroline-5-carboxylate + NADH + 2 H(+)</text>
        <dbReference type="Rhea" id="RHEA:14105"/>
        <dbReference type="ChEBI" id="CHEBI:15378"/>
        <dbReference type="ChEBI" id="CHEBI:17388"/>
        <dbReference type="ChEBI" id="CHEBI:57540"/>
        <dbReference type="ChEBI" id="CHEBI:57945"/>
        <dbReference type="ChEBI" id="CHEBI:60039"/>
        <dbReference type="EC" id="1.5.1.2"/>
    </reaction>
</comment>
<feature type="domain" description="Pyrroline-5-carboxylate reductase catalytic N-terminal" evidence="8">
    <location>
        <begin position="7"/>
        <end position="98"/>
    </location>
</feature>
<dbReference type="PROSITE" id="PS00521">
    <property type="entry name" value="P5CR"/>
    <property type="match status" value="1"/>
</dbReference>
<dbReference type="RefSeq" id="WP_072696329.1">
    <property type="nucleotide sequence ID" value="NZ_FRDI01000003.1"/>
</dbReference>
<feature type="binding site" evidence="6">
    <location>
        <begin position="70"/>
        <end position="73"/>
    </location>
    <ligand>
        <name>NADP(+)</name>
        <dbReference type="ChEBI" id="CHEBI:58349"/>
    </ligand>
</feature>
<dbReference type="HAMAP" id="MF_01925">
    <property type="entry name" value="P5C_reductase"/>
    <property type="match status" value="1"/>
</dbReference>
<dbReference type="PANTHER" id="PTHR11645:SF0">
    <property type="entry name" value="PYRROLINE-5-CARBOXYLATE REDUCTASE 3"/>
    <property type="match status" value="1"/>
</dbReference>
<comment type="pathway">
    <text evidence="4 7">Amino-acid biosynthesis; L-proline biosynthesis; L-proline from L-glutamate 5-semialdehyde: step 1/1.</text>
</comment>
<dbReference type="FunFam" id="1.10.3730.10:FF:000001">
    <property type="entry name" value="Pyrroline-5-carboxylate reductase"/>
    <property type="match status" value="1"/>
</dbReference>
<dbReference type="InterPro" id="IPR008927">
    <property type="entry name" value="6-PGluconate_DH-like_C_sf"/>
</dbReference>
<dbReference type="UniPathway" id="UPA00098">
    <property type="reaction ID" value="UER00361"/>
</dbReference>
<keyword evidence="4" id="KW-0963">Cytoplasm</keyword>
<dbReference type="EMBL" id="FRDI01000003">
    <property type="protein sequence ID" value="SHN55103.1"/>
    <property type="molecule type" value="Genomic_DNA"/>
</dbReference>
<comment type="catalytic activity">
    <reaction evidence="4 7">
        <text>L-proline + NADP(+) = (S)-1-pyrroline-5-carboxylate + NADPH + 2 H(+)</text>
        <dbReference type="Rhea" id="RHEA:14109"/>
        <dbReference type="ChEBI" id="CHEBI:15378"/>
        <dbReference type="ChEBI" id="CHEBI:17388"/>
        <dbReference type="ChEBI" id="CHEBI:57783"/>
        <dbReference type="ChEBI" id="CHEBI:58349"/>
        <dbReference type="ChEBI" id="CHEBI:60039"/>
        <dbReference type="EC" id="1.5.1.2"/>
    </reaction>
</comment>
<dbReference type="Pfam" id="PF03807">
    <property type="entry name" value="F420_oxidored"/>
    <property type="match status" value="1"/>
</dbReference>
<dbReference type="InterPro" id="IPR036291">
    <property type="entry name" value="NAD(P)-bd_dom_sf"/>
</dbReference>
<dbReference type="GO" id="GO:0004735">
    <property type="term" value="F:pyrroline-5-carboxylate reductase activity"/>
    <property type="evidence" value="ECO:0007669"/>
    <property type="project" value="UniProtKB-UniRule"/>
</dbReference>
<dbReference type="PANTHER" id="PTHR11645">
    <property type="entry name" value="PYRROLINE-5-CARBOXYLATE REDUCTASE"/>
    <property type="match status" value="1"/>
</dbReference>
<evidence type="ECO:0000256" key="4">
    <source>
        <dbReference type="HAMAP-Rule" id="MF_01925"/>
    </source>
</evidence>